<sequence>MGLNKIFNQPMQKAGMHVERSLLPGQIIRGNILKIYPKNQALIQLGTTQLHAQLEVALSVGKNYIFQVKENDPHVHLQVVTEQSNQSNPRNMTNLFNQLGMKDTEHATRFVNLLFAHHIPFKKEEVTKALSILEGSKGKQVAQQVLIEMFQKRLPFTPSVFQAMLSQHGEVSLTQQIEDLLSFLSHAKIESAISEKLVGQLQDLRTNSQYGQYATHNKAYFLDAIRQTIQLLGLSYEQNLSEKMVPQQNIKTLLLQLIQQNEGKAIQQHAQNFLHIIHGLQLQSVQDSNGFFQSYLTIPGEKLGLHQDVNLKFESPETSEGKMNEDYCRIFFDLELQALKKTLIDMKVQKRTVTITVYNQTENMKQVFQPLELSLKKRLEKLDYQLSNITYKRLSDKGEKAIKEIKSTTYRGVDFKI</sequence>
<accession>A0ABU5CQQ9</accession>
<dbReference type="EMBL" id="JAWDIQ010000001">
    <property type="protein sequence ID" value="MDY0408147.1"/>
    <property type="molecule type" value="Genomic_DNA"/>
</dbReference>
<keyword evidence="2" id="KW-1185">Reference proteome</keyword>
<protein>
    <recommendedName>
        <fullName evidence="3">Flagellar hook-length control protein FliK</fullName>
    </recommendedName>
</protein>
<dbReference type="RefSeq" id="WP_320378905.1">
    <property type="nucleotide sequence ID" value="NZ_JAWDIQ010000001.1"/>
</dbReference>
<gene>
    <name evidence="1" type="ORF">RWD45_05540</name>
</gene>
<evidence type="ECO:0000313" key="1">
    <source>
        <dbReference type="EMBL" id="MDY0408147.1"/>
    </source>
</evidence>
<comment type="caution">
    <text evidence="1">The sequence shown here is derived from an EMBL/GenBank/DDBJ whole genome shotgun (WGS) entry which is preliminary data.</text>
</comment>
<evidence type="ECO:0000313" key="2">
    <source>
        <dbReference type="Proteomes" id="UP001275315"/>
    </source>
</evidence>
<proteinExistence type="predicted"/>
<reference evidence="1 2" key="1">
    <citation type="submission" date="2023-10" db="EMBL/GenBank/DDBJ databases">
        <title>Virgibacillus soli CC-YMP-6 genome.</title>
        <authorList>
            <person name="Miliotis G."/>
            <person name="Sengupta P."/>
            <person name="Hameed A."/>
            <person name="Chuvochina M."/>
            <person name="Mcdonagh F."/>
            <person name="Simpson A.C."/>
            <person name="Singh N.K."/>
            <person name="Rekha P.D."/>
            <person name="Raman K."/>
            <person name="Hugenholtz P."/>
            <person name="Venkateswaran K."/>
        </authorList>
    </citation>
    <scope>NUCLEOTIDE SEQUENCE [LARGE SCALE GENOMIC DNA]</scope>
    <source>
        <strain evidence="1 2">CC-YMP-6</strain>
    </source>
</reference>
<name>A0ABU5CQQ9_9BACI</name>
<evidence type="ECO:0008006" key="3">
    <source>
        <dbReference type="Google" id="ProtNLM"/>
    </source>
</evidence>
<dbReference type="Proteomes" id="UP001275315">
    <property type="component" value="Unassembled WGS sequence"/>
</dbReference>
<organism evidence="1 2">
    <name type="scientific">Paracerasibacillus soli</name>
    <dbReference type="NCBI Taxonomy" id="480284"/>
    <lineage>
        <taxon>Bacteria</taxon>
        <taxon>Bacillati</taxon>
        <taxon>Bacillota</taxon>
        <taxon>Bacilli</taxon>
        <taxon>Bacillales</taxon>
        <taxon>Bacillaceae</taxon>
        <taxon>Paracerasibacillus</taxon>
    </lineage>
</organism>